<reference evidence="3 4" key="1">
    <citation type="submission" date="2017-11" db="EMBL/GenBank/DDBJ databases">
        <title>De-novo sequencing of pomegranate (Punica granatum L.) genome.</title>
        <authorList>
            <person name="Akparov Z."/>
            <person name="Amiraslanov A."/>
            <person name="Hajiyeva S."/>
            <person name="Abbasov M."/>
            <person name="Kaur K."/>
            <person name="Hamwieh A."/>
            <person name="Solovyev V."/>
            <person name="Salamov A."/>
            <person name="Braich B."/>
            <person name="Kosarev P."/>
            <person name="Mahmoud A."/>
            <person name="Hajiyev E."/>
            <person name="Babayeva S."/>
            <person name="Izzatullayeva V."/>
            <person name="Mammadov A."/>
            <person name="Mammadov A."/>
            <person name="Sharifova S."/>
            <person name="Ojaghi J."/>
            <person name="Eynullazada K."/>
            <person name="Bayramov B."/>
            <person name="Abdulazimova A."/>
            <person name="Shahmuradov I."/>
        </authorList>
    </citation>
    <scope>NUCLEOTIDE SEQUENCE [LARGE SCALE GENOMIC DNA]</scope>
    <source>
        <strain evidence="4">cv. AG2017</strain>
        <tissue evidence="3">Leaf</tissue>
    </source>
</reference>
<proteinExistence type="predicted"/>
<dbReference type="Proteomes" id="UP000233551">
    <property type="component" value="Unassembled WGS sequence"/>
</dbReference>
<accession>A0A2I0II85</accession>
<dbReference type="InterPro" id="IPR012337">
    <property type="entry name" value="RNaseH-like_sf"/>
</dbReference>
<dbReference type="InterPro" id="IPR044730">
    <property type="entry name" value="RNase_H-like_dom_plant"/>
</dbReference>
<dbReference type="SUPFAM" id="SSF53098">
    <property type="entry name" value="Ribonuclease H-like"/>
    <property type="match status" value="1"/>
</dbReference>
<evidence type="ECO:0000313" key="3">
    <source>
        <dbReference type="EMBL" id="PKI43695.1"/>
    </source>
</evidence>
<keyword evidence="4" id="KW-1185">Reference proteome</keyword>
<organism evidence="3 4">
    <name type="scientific">Punica granatum</name>
    <name type="common">Pomegranate</name>
    <dbReference type="NCBI Taxonomy" id="22663"/>
    <lineage>
        <taxon>Eukaryota</taxon>
        <taxon>Viridiplantae</taxon>
        <taxon>Streptophyta</taxon>
        <taxon>Embryophyta</taxon>
        <taxon>Tracheophyta</taxon>
        <taxon>Spermatophyta</taxon>
        <taxon>Magnoliopsida</taxon>
        <taxon>eudicotyledons</taxon>
        <taxon>Gunneridae</taxon>
        <taxon>Pentapetalae</taxon>
        <taxon>rosids</taxon>
        <taxon>malvids</taxon>
        <taxon>Myrtales</taxon>
        <taxon>Lythraceae</taxon>
        <taxon>Punica</taxon>
    </lineage>
</organism>
<dbReference type="Pfam" id="PF13456">
    <property type="entry name" value="RVT_3"/>
    <property type="match status" value="1"/>
</dbReference>
<dbReference type="EMBL" id="PGOL01002996">
    <property type="protein sequence ID" value="PKI43695.1"/>
    <property type="molecule type" value="Genomic_DNA"/>
</dbReference>
<dbReference type="GO" id="GO:0003676">
    <property type="term" value="F:nucleic acid binding"/>
    <property type="evidence" value="ECO:0007669"/>
    <property type="project" value="InterPro"/>
</dbReference>
<dbReference type="AlphaFoldDB" id="A0A2I0II85"/>
<evidence type="ECO:0000256" key="1">
    <source>
        <dbReference type="SAM" id="Coils"/>
    </source>
</evidence>
<protein>
    <recommendedName>
        <fullName evidence="2">RNase H type-1 domain-containing protein</fullName>
    </recommendedName>
</protein>
<gene>
    <name evidence="3" type="ORF">CRG98_035894</name>
</gene>
<comment type="caution">
    <text evidence="3">The sequence shown here is derived from an EMBL/GenBank/DDBJ whole genome shotgun (WGS) entry which is preliminary data.</text>
</comment>
<dbReference type="PANTHER" id="PTHR47723">
    <property type="entry name" value="OS05G0353850 PROTEIN"/>
    <property type="match status" value="1"/>
</dbReference>
<dbReference type="GO" id="GO:0004523">
    <property type="term" value="F:RNA-DNA hybrid ribonuclease activity"/>
    <property type="evidence" value="ECO:0007669"/>
    <property type="project" value="InterPro"/>
</dbReference>
<dbReference type="InterPro" id="IPR053151">
    <property type="entry name" value="RNase_H-like"/>
</dbReference>
<feature type="domain" description="RNase H type-1" evidence="2">
    <location>
        <begin position="116"/>
        <end position="190"/>
    </location>
</feature>
<dbReference type="InterPro" id="IPR036397">
    <property type="entry name" value="RNaseH_sf"/>
</dbReference>
<keyword evidence="1" id="KW-0175">Coiled coil</keyword>
<evidence type="ECO:0000259" key="2">
    <source>
        <dbReference type="Pfam" id="PF13456"/>
    </source>
</evidence>
<dbReference type="Gene3D" id="3.30.420.10">
    <property type="entry name" value="Ribonuclease H-like superfamily/Ribonuclease H"/>
    <property type="match status" value="1"/>
</dbReference>
<dbReference type="InterPro" id="IPR002156">
    <property type="entry name" value="RNaseH_domain"/>
</dbReference>
<dbReference type="CDD" id="cd06222">
    <property type="entry name" value="RNase_H_like"/>
    <property type="match status" value="1"/>
</dbReference>
<sequence length="280" mass="31612">MTTSTFEWLFGLLDPLLDYRDPVGSSLNLSTEFQLGIRFFRLATSHRVESGYKMLEPVLYRVGFGYHEKNRVRCTNEIFACAIRHPMNASKGPKPTRVWKWILWIKPPNGWVKLDTDGASRGNSSLASAGGVLCDVDGIWVSGFAHNVGFVSTVMVELWGVFIGLQHAWEFGHRRIILEVDSEGVLGPVSSVEMCALHKGVLHTTRLFNFLERPIGERSWPVRPSLFFPSPEEQQPRKATLVELREKAKQALEAAKRKKEIKEEVFETPPTGSLLPLSLH</sequence>
<name>A0A2I0II85_PUNGR</name>
<evidence type="ECO:0000313" key="4">
    <source>
        <dbReference type="Proteomes" id="UP000233551"/>
    </source>
</evidence>
<dbReference type="PANTHER" id="PTHR47723:SF19">
    <property type="entry name" value="POLYNUCLEOTIDYL TRANSFERASE, RIBONUCLEASE H-LIKE SUPERFAMILY PROTEIN"/>
    <property type="match status" value="1"/>
</dbReference>
<feature type="coiled-coil region" evidence="1">
    <location>
        <begin position="238"/>
        <end position="265"/>
    </location>
</feature>